<evidence type="ECO:0000313" key="2">
    <source>
        <dbReference type="EMBL" id="KAK3349659.1"/>
    </source>
</evidence>
<evidence type="ECO:0000256" key="1">
    <source>
        <dbReference type="SAM" id="SignalP"/>
    </source>
</evidence>
<protein>
    <recommendedName>
        <fullName evidence="4">Ecp2 effector protein domain-containing protein</fullName>
    </recommendedName>
</protein>
<comment type="caution">
    <text evidence="2">The sequence shown here is derived from an EMBL/GenBank/DDBJ whole genome shotgun (WGS) entry which is preliminary data.</text>
</comment>
<feature type="signal peptide" evidence="1">
    <location>
        <begin position="1"/>
        <end position="24"/>
    </location>
</feature>
<dbReference type="AlphaFoldDB" id="A0AAJ0MCI4"/>
<gene>
    <name evidence="2" type="ORF">B0T25DRAFT_582555</name>
</gene>
<keyword evidence="1" id="KW-0732">Signal</keyword>
<proteinExistence type="predicted"/>
<evidence type="ECO:0008006" key="4">
    <source>
        <dbReference type="Google" id="ProtNLM"/>
    </source>
</evidence>
<reference evidence="2" key="2">
    <citation type="submission" date="2023-06" db="EMBL/GenBank/DDBJ databases">
        <authorList>
            <consortium name="Lawrence Berkeley National Laboratory"/>
            <person name="Haridas S."/>
            <person name="Hensen N."/>
            <person name="Bonometti L."/>
            <person name="Westerberg I."/>
            <person name="Brannstrom I.O."/>
            <person name="Guillou S."/>
            <person name="Cros-Aarteil S."/>
            <person name="Calhoun S."/>
            <person name="Kuo A."/>
            <person name="Mondo S."/>
            <person name="Pangilinan J."/>
            <person name="Riley R."/>
            <person name="Labutti K."/>
            <person name="Andreopoulos B."/>
            <person name="Lipzen A."/>
            <person name="Chen C."/>
            <person name="Yanf M."/>
            <person name="Daum C."/>
            <person name="Ng V."/>
            <person name="Clum A."/>
            <person name="Steindorff A."/>
            <person name="Ohm R."/>
            <person name="Martin F."/>
            <person name="Silar P."/>
            <person name="Natvig D."/>
            <person name="Lalanne C."/>
            <person name="Gautier V."/>
            <person name="Ament-Velasquez S.L."/>
            <person name="Kruys A."/>
            <person name="Hutchinson M.I."/>
            <person name="Powell A.J."/>
            <person name="Barry K."/>
            <person name="Miller A.N."/>
            <person name="Grigoriev I.V."/>
            <person name="Debuchy R."/>
            <person name="Gladieux P."/>
            <person name="Thoren M.H."/>
            <person name="Johannesson H."/>
        </authorList>
    </citation>
    <scope>NUCLEOTIDE SEQUENCE</scope>
    <source>
        <strain evidence="2">CBS 955.72</strain>
    </source>
</reference>
<name>A0AAJ0MCI4_9PEZI</name>
<dbReference type="EMBL" id="JAUIQD010000005">
    <property type="protein sequence ID" value="KAK3349659.1"/>
    <property type="molecule type" value="Genomic_DNA"/>
</dbReference>
<sequence length="213" mass="22543">MSRLNIMPGLVLATLFTLFFGALGATDTISTVPTAVSSPVSPSIVSTMVCDPANNATDPFSATESFWTCVPPRPNWCVLTLTTHLSEASGDVSALRADLYNASCAVIGSANSKGWGLLQVLSSTLPDALRFVAHPIRSDTGVDESEFWFGDGHWVGRWTQSMPAENVQVSSRDWDCSFTQGHRASRGARVGGHGWMAILGGLVGVPLVLGAAF</sequence>
<feature type="chain" id="PRO_5042460222" description="Ecp2 effector protein domain-containing protein" evidence="1">
    <location>
        <begin position="25"/>
        <end position="213"/>
    </location>
</feature>
<reference evidence="2" key="1">
    <citation type="journal article" date="2023" name="Mol. Phylogenet. Evol.">
        <title>Genome-scale phylogeny and comparative genomics of the fungal order Sordariales.</title>
        <authorList>
            <person name="Hensen N."/>
            <person name="Bonometti L."/>
            <person name="Westerberg I."/>
            <person name="Brannstrom I.O."/>
            <person name="Guillou S."/>
            <person name="Cros-Aarteil S."/>
            <person name="Calhoun S."/>
            <person name="Haridas S."/>
            <person name="Kuo A."/>
            <person name="Mondo S."/>
            <person name="Pangilinan J."/>
            <person name="Riley R."/>
            <person name="LaButti K."/>
            <person name="Andreopoulos B."/>
            <person name="Lipzen A."/>
            <person name="Chen C."/>
            <person name="Yan M."/>
            <person name="Daum C."/>
            <person name="Ng V."/>
            <person name="Clum A."/>
            <person name="Steindorff A."/>
            <person name="Ohm R.A."/>
            <person name="Martin F."/>
            <person name="Silar P."/>
            <person name="Natvig D.O."/>
            <person name="Lalanne C."/>
            <person name="Gautier V."/>
            <person name="Ament-Velasquez S.L."/>
            <person name="Kruys A."/>
            <person name="Hutchinson M.I."/>
            <person name="Powell A.J."/>
            <person name="Barry K."/>
            <person name="Miller A.N."/>
            <person name="Grigoriev I.V."/>
            <person name="Debuchy R."/>
            <person name="Gladieux P."/>
            <person name="Hiltunen Thoren M."/>
            <person name="Johannesson H."/>
        </authorList>
    </citation>
    <scope>NUCLEOTIDE SEQUENCE</scope>
    <source>
        <strain evidence="2">CBS 955.72</strain>
    </source>
</reference>
<accession>A0AAJ0MCI4</accession>
<organism evidence="2 3">
    <name type="scientific">Lasiosphaeria hispida</name>
    <dbReference type="NCBI Taxonomy" id="260671"/>
    <lineage>
        <taxon>Eukaryota</taxon>
        <taxon>Fungi</taxon>
        <taxon>Dikarya</taxon>
        <taxon>Ascomycota</taxon>
        <taxon>Pezizomycotina</taxon>
        <taxon>Sordariomycetes</taxon>
        <taxon>Sordariomycetidae</taxon>
        <taxon>Sordariales</taxon>
        <taxon>Lasiosphaeriaceae</taxon>
        <taxon>Lasiosphaeria</taxon>
    </lineage>
</organism>
<dbReference type="Proteomes" id="UP001275084">
    <property type="component" value="Unassembled WGS sequence"/>
</dbReference>
<evidence type="ECO:0000313" key="3">
    <source>
        <dbReference type="Proteomes" id="UP001275084"/>
    </source>
</evidence>
<keyword evidence="3" id="KW-1185">Reference proteome</keyword>